<sequence length="88" mass="9823">MSNNLIVSSDGVKWGEQAVTLENIDLGIKMLKNDSYIVSELNKWKKGEFKNSAEVHNYCWRILEGNVGKAKGLSQEGIDVALKAIKKE</sequence>
<organism evidence="1 2">
    <name type="scientific">Clostridium gasigenes</name>
    <dbReference type="NCBI Taxonomy" id="94869"/>
    <lineage>
        <taxon>Bacteria</taxon>
        <taxon>Bacillati</taxon>
        <taxon>Bacillota</taxon>
        <taxon>Clostridia</taxon>
        <taxon>Eubacteriales</taxon>
        <taxon>Clostridiaceae</taxon>
        <taxon>Clostridium</taxon>
    </lineage>
</organism>
<protein>
    <submittedName>
        <fullName evidence="1">Uncharacterized protein</fullName>
    </submittedName>
</protein>
<dbReference type="AlphaFoldDB" id="A0A7X0VTJ0"/>
<accession>A0A7X0VTJ0</accession>
<dbReference type="InterPro" id="IPR046208">
    <property type="entry name" value="DUF6241"/>
</dbReference>
<proteinExistence type="predicted"/>
<dbReference type="EMBL" id="JACKWY010000024">
    <property type="protein sequence ID" value="MBB6716835.1"/>
    <property type="molecule type" value="Genomic_DNA"/>
</dbReference>
<gene>
    <name evidence="1" type="ORF">H7E68_19320</name>
</gene>
<dbReference type="Pfam" id="PF19754">
    <property type="entry name" value="DUF6241"/>
    <property type="match status" value="1"/>
</dbReference>
<dbReference type="Proteomes" id="UP000585258">
    <property type="component" value="Unassembled WGS sequence"/>
</dbReference>
<evidence type="ECO:0000313" key="1">
    <source>
        <dbReference type="EMBL" id="MBB6716835.1"/>
    </source>
</evidence>
<dbReference type="RefSeq" id="WP_185165771.1">
    <property type="nucleotide sequence ID" value="NZ_JACKWY010000024.1"/>
</dbReference>
<reference evidence="1 2" key="1">
    <citation type="submission" date="2020-08" db="EMBL/GenBank/DDBJ databases">
        <title>Clostridia isolated from Swiss meat.</title>
        <authorList>
            <person name="Wambui J."/>
            <person name="Stevens M.J.A."/>
            <person name="Stephan R."/>
        </authorList>
    </citation>
    <scope>NUCLEOTIDE SEQUENCE [LARGE SCALE GENOMIC DNA]</scope>
    <source>
        <strain evidence="1 2">CM001</strain>
    </source>
</reference>
<comment type="caution">
    <text evidence="1">The sequence shown here is derived from an EMBL/GenBank/DDBJ whole genome shotgun (WGS) entry which is preliminary data.</text>
</comment>
<evidence type="ECO:0000313" key="2">
    <source>
        <dbReference type="Proteomes" id="UP000585258"/>
    </source>
</evidence>
<name>A0A7X0VTJ0_9CLOT</name>